<protein>
    <submittedName>
        <fullName evidence="2">DUF2798 domain-containing protein</fullName>
    </submittedName>
</protein>
<dbReference type="RefSeq" id="WP_172238305.1">
    <property type="nucleotide sequence ID" value="NZ_BMDD01000001.1"/>
</dbReference>
<feature type="transmembrane region" description="Helical" evidence="1">
    <location>
        <begin position="83"/>
        <end position="101"/>
    </location>
</feature>
<evidence type="ECO:0000313" key="3">
    <source>
        <dbReference type="Proteomes" id="UP000605427"/>
    </source>
</evidence>
<dbReference type="EMBL" id="BMDD01000001">
    <property type="protein sequence ID" value="GGH69172.1"/>
    <property type="molecule type" value="Genomic_DNA"/>
</dbReference>
<gene>
    <name evidence="2" type="ORF">GCM10007362_03950</name>
</gene>
<keyword evidence="1" id="KW-1133">Transmembrane helix</keyword>
<name>A0ABQ1ZMJ9_9BACL</name>
<sequence>MGKNKKESLIFTTIMCALMVLGMTVYNVLLLKGFTGEAFKTMAIGYVPAFAVALILDIFVVGAIAKSIAGRLVKPGSPMIRKVLAISCLMVAGMVLFMSFYGAVTHAGFGPGLGAAYAHNLWVNFICALPLQLVIVGPLTRAVFLKIFPPQPAASQPSAA</sequence>
<feature type="transmembrane region" description="Helical" evidence="1">
    <location>
        <begin position="121"/>
        <end position="144"/>
    </location>
</feature>
<dbReference type="InterPro" id="IPR021529">
    <property type="entry name" value="DUF2798"/>
</dbReference>
<comment type="caution">
    <text evidence="2">The sequence shown here is derived from an EMBL/GenBank/DDBJ whole genome shotgun (WGS) entry which is preliminary data.</text>
</comment>
<dbReference type="Proteomes" id="UP000605427">
    <property type="component" value="Unassembled WGS sequence"/>
</dbReference>
<feature type="transmembrane region" description="Helical" evidence="1">
    <location>
        <begin position="43"/>
        <end position="62"/>
    </location>
</feature>
<keyword evidence="1" id="KW-0812">Transmembrane</keyword>
<feature type="transmembrane region" description="Helical" evidence="1">
    <location>
        <begin position="9"/>
        <end position="31"/>
    </location>
</feature>
<organism evidence="2 3">
    <name type="scientific">Saccharibacillus endophyticus</name>
    <dbReference type="NCBI Taxonomy" id="2060666"/>
    <lineage>
        <taxon>Bacteria</taxon>
        <taxon>Bacillati</taxon>
        <taxon>Bacillota</taxon>
        <taxon>Bacilli</taxon>
        <taxon>Bacillales</taxon>
        <taxon>Paenibacillaceae</taxon>
        <taxon>Saccharibacillus</taxon>
    </lineage>
</organism>
<keyword evidence="1" id="KW-0472">Membrane</keyword>
<dbReference type="Pfam" id="PF11391">
    <property type="entry name" value="DUF2798"/>
    <property type="match status" value="2"/>
</dbReference>
<evidence type="ECO:0000256" key="1">
    <source>
        <dbReference type="SAM" id="Phobius"/>
    </source>
</evidence>
<reference evidence="3" key="1">
    <citation type="journal article" date="2019" name="Int. J. Syst. Evol. Microbiol.">
        <title>The Global Catalogue of Microorganisms (GCM) 10K type strain sequencing project: providing services to taxonomists for standard genome sequencing and annotation.</title>
        <authorList>
            <consortium name="The Broad Institute Genomics Platform"/>
            <consortium name="The Broad Institute Genome Sequencing Center for Infectious Disease"/>
            <person name="Wu L."/>
            <person name="Ma J."/>
        </authorList>
    </citation>
    <scope>NUCLEOTIDE SEQUENCE [LARGE SCALE GENOMIC DNA]</scope>
    <source>
        <strain evidence="3">CCM 8702</strain>
    </source>
</reference>
<keyword evidence="3" id="KW-1185">Reference proteome</keyword>
<accession>A0ABQ1ZMJ9</accession>
<proteinExistence type="predicted"/>
<evidence type="ECO:0000313" key="2">
    <source>
        <dbReference type="EMBL" id="GGH69172.1"/>
    </source>
</evidence>